<dbReference type="Pfam" id="PF01545">
    <property type="entry name" value="Cation_efflux"/>
    <property type="match status" value="1"/>
</dbReference>
<evidence type="ECO:0000256" key="5">
    <source>
        <dbReference type="ARBA" id="ARBA00022989"/>
    </source>
</evidence>
<dbReference type="RefSeq" id="WP_131011382.1">
    <property type="nucleotide sequence ID" value="NZ_SIRE01000002.1"/>
</dbReference>
<evidence type="ECO:0000259" key="8">
    <source>
        <dbReference type="Pfam" id="PF01545"/>
    </source>
</evidence>
<dbReference type="SUPFAM" id="SSF160240">
    <property type="entry name" value="Cation efflux protein cytoplasmic domain-like"/>
    <property type="match status" value="1"/>
</dbReference>
<dbReference type="AlphaFoldDB" id="A0A4Q9DYS3"/>
<evidence type="ECO:0000256" key="7">
    <source>
        <dbReference type="SAM" id="Phobius"/>
    </source>
</evidence>
<dbReference type="Proteomes" id="UP000293142">
    <property type="component" value="Unassembled WGS sequence"/>
</dbReference>
<comment type="similarity">
    <text evidence="2">Belongs to the cation diffusion facilitator (CDF) transporter (TC 2.A.4) family.</text>
</comment>
<feature type="domain" description="Cation efflux protein transmembrane" evidence="8">
    <location>
        <begin position="14"/>
        <end position="209"/>
    </location>
</feature>
<evidence type="ECO:0000256" key="6">
    <source>
        <dbReference type="ARBA" id="ARBA00023136"/>
    </source>
</evidence>
<dbReference type="InterPro" id="IPR058533">
    <property type="entry name" value="Cation_efflux_TM"/>
</dbReference>
<dbReference type="GO" id="GO:0016020">
    <property type="term" value="C:membrane"/>
    <property type="evidence" value="ECO:0007669"/>
    <property type="project" value="UniProtKB-SubCell"/>
</dbReference>
<organism evidence="10 11">
    <name type="scientific">Paenibacillus thalictri</name>
    <dbReference type="NCBI Taxonomy" id="2527873"/>
    <lineage>
        <taxon>Bacteria</taxon>
        <taxon>Bacillati</taxon>
        <taxon>Bacillota</taxon>
        <taxon>Bacilli</taxon>
        <taxon>Bacillales</taxon>
        <taxon>Paenibacillaceae</taxon>
        <taxon>Paenibacillus</taxon>
    </lineage>
</organism>
<evidence type="ECO:0000313" key="11">
    <source>
        <dbReference type="Proteomes" id="UP000293142"/>
    </source>
</evidence>
<keyword evidence="4 7" id="KW-0812">Transmembrane</keyword>
<keyword evidence="6 7" id="KW-0472">Membrane</keyword>
<dbReference type="InterPro" id="IPR036837">
    <property type="entry name" value="Cation_efflux_CTD_sf"/>
</dbReference>
<dbReference type="GO" id="GO:0008324">
    <property type="term" value="F:monoatomic cation transmembrane transporter activity"/>
    <property type="evidence" value="ECO:0007669"/>
    <property type="project" value="InterPro"/>
</dbReference>
<dbReference type="NCBIfam" id="TIGR01297">
    <property type="entry name" value="CDF"/>
    <property type="match status" value="1"/>
</dbReference>
<dbReference type="InterPro" id="IPR002524">
    <property type="entry name" value="Cation_efflux"/>
</dbReference>
<keyword evidence="3" id="KW-0813">Transport</keyword>
<dbReference type="Gene3D" id="1.20.1510.10">
    <property type="entry name" value="Cation efflux protein transmembrane domain"/>
    <property type="match status" value="1"/>
</dbReference>
<dbReference type="OrthoDB" id="9806522at2"/>
<feature type="transmembrane region" description="Helical" evidence="7">
    <location>
        <begin position="81"/>
        <end position="102"/>
    </location>
</feature>
<feature type="domain" description="Cation efflux protein cytoplasmic" evidence="9">
    <location>
        <begin position="218"/>
        <end position="295"/>
    </location>
</feature>
<feature type="transmembrane region" description="Helical" evidence="7">
    <location>
        <begin position="179"/>
        <end position="198"/>
    </location>
</feature>
<comment type="subcellular location">
    <subcellularLocation>
        <location evidence="1">Membrane</location>
        <topology evidence="1">Multi-pass membrane protein</topology>
    </subcellularLocation>
</comment>
<evidence type="ECO:0000313" key="10">
    <source>
        <dbReference type="EMBL" id="TBL81595.1"/>
    </source>
</evidence>
<feature type="transmembrane region" description="Helical" evidence="7">
    <location>
        <begin position="114"/>
        <end position="131"/>
    </location>
</feature>
<dbReference type="SUPFAM" id="SSF161111">
    <property type="entry name" value="Cation efflux protein transmembrane domain-like"/>
    <property type="match status" value="1"/>
</dbReference>
<evidence type="ECO:0000256" key="3">
    <source>
        <dbReference type="ARBA" id="ARBA00022448"/>
    </source>
</evidence>
<dbReference type="PANTHER" id="PTHR43840:SF15">
    <property type="entry name" value="MITOCHONDRIAL METAL TRANSPORTER 1-RELATED"/>
    <property type="match status" value="1"/>
</dbReference>
<evidence type="ECO:0000259" key="9">
    <source>
        <dbReference type="Pfam" id="PF16916"/>
    </source>
</evidence>
<dbReference type="PANTHER" id="PTHR43840">
    <property type="entry name" value="MITOCHONDRIAL METAL TRANSPORTER 1-RELATED"/>
    <property type="match status" value="1"/>
</dbReference>
<dbReference type="InterPro" id="IPR027469">
    <property type="entry name" value="Cation_efflux_TMD_sf"/>
</dbReference>
<gene>
    <name evidence="10" type="ORF">EYB31_00905</name>
</gene>
<evidence type="ECO:0000256" key="4">
    <source>
        <dbReference type="ARBA" id="ARBA00022692"/>
    </source>
</evidence>
<keyword evidence="5 7" id="KW-1133">Transmembrane helix</keyword>
<dbReference type="InterPro" id="IPR027470">
    <property type="entry name" value="Cation_efflux_CTD"/>
</dbReference>
<dbReference type="EMBL" id="SIRE01000002">
    <property type="protein sequence ID" value="TBL81595.1"/>
    <property type="molecule type" value="Genomic_DNA"/>
</dbReference>
<accession>A0A4Q9DYS3</accession>
<protein>
    <submittedName>
        <fullName evidence="10">Cation transporter</fullName>
    </submittedName>
</protein>
<dbReference type="Gene3D" id="3.30.70.1350">
    <property type="entry name" value="Cation efflux protein, cytoplasmic domain"/>
    <property type="match status" value="1"/>
</dbReference>
<feature type="transmembrane region" description="Helical" evidence="7">
    <location>
        <begin position="152"/>
        <end position="173"/>
    </location>
</feature>
<proteinExistence type="inferred from homology"/>
<sequence length="317" mass="34730">MIQQRFQKAEYTAWIGIATNIALALTKGSIGLSAGSRVLIADAAHSFSEAAGAFASLGRLRAAKQRPDEGRPFRPGKTDTAASIIVATIILLLGIEVGISSGKAIYYGTEKPPAAYALIAIVISMIVKEAIFRYKYRVGRQLGREELITNAWAYRSDVYSSLAAIAGIGGALLGKYFGIGYLVYLDPVAGVIVSVMVLKMGYSMIMEVIHHSQEDVLRQEDAEELLKTVQRIKGVIAVDEINAREHGHYVIVDLKISVNPRISVMEGHEIAKIVKMTLMKRFIHVSDVFIHVNPYDPGYPYKNNVDSEQNDAPTVLH</sequence>
<dbReference type="FunFam" id="1.20.1510.10:FF:000006">
    <property type="entry name" value="Divalent cation efflux transporter"/>
    <property type="match status" value="1"/>
</dbReference>
<evidence type="ECO:0000256" key="1">
    <source>
        <dbReference type="ARBA" id="ARBA00004141"/>
    </source>
</evidence>
<name>A0A4Q9DYS3_9BACL</name>
<dbReference type="InterPro" id="IPR050291">
    <property type="entry name" value="CDF_Transporter"/>
</dbReference>
<dbReference type="Pfam" id="PF16916">
    <property type="entry name" value="ZT_dimer"/>
    <property type="match status" value="1"/>
</dbReference>
<comment type="caution">
    <text evidence="10">The sequence shown here is derived from an EMBL/GenBank/DDBJ whole genome shotgun (WGS) entry which is preliminary data.</text>
</comment>
<reference evidence="10 11" key="1">
    <citation type="submission" date="2019-02" db="EMBL/GenBank/DDBJ databases">
        <title>Paenibacillus sp. nov., isolated from surface-sterilized tissue of Thalictrum simplex L.</title>
        <authorList>
            <person name="Tuo L."/>
        </authorList>
    </citation>
    <scope>NUCLEOTIDE SEQUENCE [LARGE SCALE GENOMIC DNA]</scope>
    <source>
        <strain evidence="10 11">N2SHLJ1</strain>
    </source>
</reference>
<evidence type="ECO:0000256" key="2">
    <source>
        <dbReference type="ARBA" id="ARBA00008114"/>
    </source>
</evidence>
<keyword evidence="11" id="KW-1185">Reference proteome</keyword>